<name>A0ABT5HNK9_9CAUL</name>
<dbReference type="Proteomes" id="UP001218579">
    <property type="component" value="Unassembled WGS sequence"/>
</dbReference>
<sequence>MFLPRDGLLPTSSTEWQILSLIQTGKVTTQADIVAGTALKQQTVSRTVGDLIAQGLLTTGERISSGRRGQPSTVLCLNPDHLFSLGISIMADAVSVLLMDMAGRERGYLRLSPPVMSREGVLGTVRDALESLCAAARAQTDRVIGMGVGITGFALEDGRRFNGPRSLDEWSGVDVAGIFEDAFGLPAWADNDGNVAAAGESLLGIGRWARTFAYMYIATGFGGGLVINGQLMRGVHGNAGEFAGSLPKFIYTPPTLELLRHCFARRGDEFDTIGDMLNVLDVEAPAVNDWLNRIGDSLSLACSACAAIVDPEAIVIGGRVPKALAARMIERVDMRHAPRRGIYRPQPRIVPSEVTGDATALGAAAVPLKLRVFKTEIF</sequence>
<evidence type="ECO:0000259" key="1">
    <source>
        <dbReference type="Pfam" id="PF12802"/>
    </source>
</evidence>
<reference evidence="2 3" key="1">
    <citation type="submission" date="2023-01" db="EMBL/GenBank/DDBJ databases">
        <title>Novel species of the genus Asticcacaulis isolated from rivers.</title>
        <authorList>
            <person name="Lu H."/>
        </authorList>
    </citation>
    <scope>NUCLEOTIDE SEQUENCE [LARGE SCALE GENOMIC DNA]</scope>
    <source>
        <strain evidence="2 3">LKC15W</strain>
    </source>
</reference>
<dbReference type="InterPro" id="IPR000835">
    <property type="entry name" value="HTH_MarR-typ"/>
</dbReference>
<evidence type="ECO:0000313" key="2">
    <source>
        <dbReference type="EMBL" id="MDC7677807.1"/>
    </source>
</evidence>
<dbReference type="RefSeq" id="WP_272746127.1">
    <property type="nucleotide sequence ID" value="NZ_JAQQKV010000005.1"/>
</dbReference>
<dbReference type="SUPFAM" id="SSF46785">
    <property type="entry name" value="Winged helix' DNA-binding domain"/>
    <property type="match status" value="1"/>
</dbReference>
<dbReference type="Gene3D" id="3.30.420.40">
    <property type="match status" value="3"/>
</dbReference>
<dbReference type="InterPro" id="IPR000600">
    <property type="entry name" value="ROK"/>
</dbReference>
<dbReference type="EMBL" id="JAQQKV010000005">
    <property type="protein sequence ID" value="MDC7677807.1"/>
    <property type="molecule type" value="Genomic_DNA"/>
</dbReference>
<dbReference type="SUPFAM" id="SSF53067">
    <property type="entry name" value="Actin-like ATPase domain"/>
    <property type="match status" value="1"/>
</dbReference>
<dbReference type="PANTHER" id="PTHR18964:SF169">
    <property type="entry name" value="N-ACETYLMANNOSAMINE KINASE"/>
    <property type="match status" value="1"/>
</dbReference>
<dbReference type="CDD" id="cd23763">
    <property type="entry name" value="ASKHA_ATPase_ROK"/>
    <property type="match status" value="1"/>
</dbReference>
<dbReference type="Pfam" id="PF00480">
    <property type="entry name" value="ROK"/>
    <property type="match status" value="1"/>
</dbReference>
<keyword evidence="3" id="KW-1185">Reference proteome</keyword>
<dbReference type="InterPro" id="IPR043129">
    <property type="entry name" value="ATPase_NBD"/>
</dbReference>
<organism evidence="2 3">
    <name type="scientific">Asticcacaulis machinosus</name>
    <dbReference type="NCBI Taxonomy" id="2984211"/>
    <lineage>
        <taxon>Bacteria</taxon>
        <taxon>Pseudomonadati</taxon>
        <taxon>Pseudomonadota</taxon>
        <taxon>Alphaproteobacteria</taxon>
        <taxon>Caulobacterales</taxon>
        <taxon>Caulobacteraceae</taxon>
        <taxon>Asticcacaulis</taxon>
    </lineage>
</organism>
<proteinExistence type="predicted"/>
<dbReference type="Gene3D" id="1.10.10.10">
    <property type="entry name" value="Winged helix-like DNA-binding domain superfamily/Winged helix DNA-binding domain"/>
    <property type="match status" value="1"/>
</dbReference>
<dbReference type="Pfam" id="PF12802">
    <property type="entry name" value="MarR_2"/>
    <property type="match status" value="1"/>
</dbReference>
<dbReference type="PANTHER" id="PTHR18964">
    <property type="entry name" value="ROK (REPRESSOR, ORF, KINASE) FAMILY"/>
    <property type="match status" value="1"/>
</dbReference>
<dbReference type="InterPro" id="IPR036388">
    <property type="entry name" value="WH-like_DNA-bd_sf"/>
</dbReference>
<evidence type="ECO:0000313" key="3">
    <source>
        <dbReference type="Proteomes" id="UP001218579"/>
    </source>
</evidence>
<comment type="caution">
    <text evidence="2">The sequence shown here is derived from an EMBL/GenBank/DDBJ whole genome shotgun (WGS) entry which is preliminary data.</text>
</comment>
<gene>
    <name evidence="2" type="ORF">PQU98_16815</name>
</gene>
<accession>A0ABT5HNK9</accession>
<feature type="domain" description="HTH marR-type" evidence="1">
    <location>
        <begin position="13"/>
        <end position="67"/>
    </location>
</feature>
<protein>
    <submittedName>
        <fullName evidence="2">ROK family transcriptional regulator</fullName>
    </submittedName>
</protein>
<dbReference type="InterPro" id="IPR036390">
    <property type="entry name" value="WH_DNA-bd_sf"/>
</dbReference>